<dbReference type="SUPFAM" id="SSF89623">
    <property type="entry name" value="Ribose/Galactose isomerase RpiB/AlsB"/>
    <property type="match status" value="1"/>
</dbReference>
<evidence type="ECO:0000313" key="2">
    <source>
        <dbReference type="Proteomes" id="UP001634007"/>
    </source>
</evidence>
<dbReference type="InterPro" id="IPR036569">
    <property type="entry name" value="RpiB_LacA_LacB_sf"/>
</dbReference>
<dbReference type="PANTHER" id="PTHR30345">
    <property type="entry name" value="RIBOSE-5-PHOSPHATE ISOMERASE B"/>
    <property type="match status" value="1"/>
</dbReference>
<dbReference type="EMBL" id="JBJKBG010000002">
    <property type="protein sequence ID" value="KAL3750336.1"/>
    <property type="molecule type" value="Genomic_DNA"/>
</dbReference>
<dbReference type="AlphaFoldDB" id="A0ABD3LKE0"/>
<gene>
    <name evidence="1" type="ORF">ACJRO7_011348</name>
</gene>
<dbReference type="PANTHER" id="PTHR30345:SF0">
    <property type="entry name" value="DNA DAMAGE-REPAIR_TOLERATION PROTEIN DRT102"/>
    <property type="match status" value="1"/>
</dbReference>
<name>A0ABD3LKE0_EUCGL</name>
<dbReference type="Pfam" id="PF02502">
    <property type="entry name" value="LacAB_rpiB"/>
    <property type="match status" value="1"/>
</dbReference>
<evidence type="ECO:0000313" key="1">
    <source>
        <dbReference type="EMBL" id="KAL3750336.1"/>
    </source>
</evidence>
<dbReference type="Proteomes" id="UP001634007">
    <property type="component" value="Unassembled WGS sequence"/>
</dbReference>
<reference evidence="1 2" key="1">
    <citation type="submission" date="2024-11" db="EMBL/GenBank/DDBJ databases">
        <title>Chromosome-level genome assembly of Eucalyptus globulus Labill. provides insights into its genome evolution.</title>
        <authorList>
            <person name="Li X."/>
        </authorList>
    </citation>
    <scope>NUCLEOTIDE SEQUENCE [LARGE SCALE GENOMIC DNA]</scope>
    <source>
        <strain evidence="1">CL2024</strain>
        <tissue evidence="1">Fresh tender leaves</tissue>
    </source>
</reference>
<comment type="caution">
    <text evidence="1">The sequence shown here is derived from an EMBL/GenBank/DDBJ whole genome shotgun (WGS) entry which is preliminary data.</text>
</comment>
<keyword evidence="2" id="KW-1185">Reference proteome</keyword>
<dbReference type="Gene3D" id="3.40.1400.10">
    <property type="entry name" value="Sugar-phosphate isomerase, RpiB/LacA/LacB"/>
    <property type="match status" value="1"/>
</dbReference>
<dbReference type="InterPro" id="IPR003500">
    <property type="entry name" value="RpiB_LacA_LacB"/>
</dbReference>
<protein>
    <submittedName>
        <fullName evidence="1">Uncharacterized protein</fullName>
    </submittedName>
</protein>
<dbReference type="GO" id="GO:0016853">
    <property type="term" value="F:isomerase activity"/>
    <property type="evidence" value="ECO:0007669"/>
    <property type="project" value="UniProtKB-ARBA"/>
</dbReference>
<organism evidence="1 2">
    <name type="scientific">Eucalyptus globulus</name>
    <name type="common">Tasmanian blue gum</name>
    <dbReference type="NCBI Taxonomy" id="34317"/>
    <lineage>
        <taxon>Eukaryota</taxon>
        <taxon>Viridiplantae</taxon>
        <taxon>Streptophyta</taxon>
        <taxon>Embryophyta</taxon>
        <taxon>Tracheophyta</taxon>
        <taxon>Spermatophyta</taxon>
        <taxon>Magnoliopsida</taxon>
        <taxon>eudicotyledons</taxon>
        <taxon>Gunneridae</taxon>
        <taxon>Pentapetalae</taxon>
        <taxon>rosids</taxon>
        <taxon>malvids</taxon>
        <taxon>Myrtales</taxon>
        <taxon>Myrtaceae</taxon>
        <taxon>Myrtoideae</taxon>
        <taxon>Eucalypteae</taxon>
        <taxon>Eucalyptus</taxon>
    </lineage>
</organism>
<proteinExistence type="predicted"/>
<accession>A0ABD3LKE0</accession>
<sequence length="274" mass="29344">MADSPAPRSTVAAGPSFAFRANFQAIKNIATPTKFRIAAAAAITCPNKIMVGASPFGSLLKDALVSRILEDLGISFTIAADVGPRVSSSRGSGARGLVVCGSDHVDSVLANKFPSIFATACRSVDARSIFNSNILVISPNSTLRDSAYDIFRAWLKTPFKSPCLASDGQPWGDGVQESLDRAQFEMAQIGVRTSEPDGCISCAICLLANPQVPNPFEMIPGGPVKIISQNPVSAIMRFEDGIVEPPHHHTFGHDQVVLKGKMSVWCRKFIHIYN</sequence>